<dbReference type="GO" id="GO:0006098">
    <property type="term" value="P:pentose-phosphate shunt"/>
    <property type="evidence" value="ECO:0007669"/>
    <property type="project" value="UniProtKB-UniRule"/>
</dbReference>
<dbReference type="Pfam" id="PF00834">
    <property type="entry name" value="Ribul_P_3_epim"/>
    <property type="match status" value="1"/>
</dbReference>
<dbReference type="Gene3D" id="3.20.20.70">
    <property type="entry name" value="Aldolase class I"/>
    <property type="match status" value="1"/>
</dbReference>
<dbReference type="PIRSF" id="PIRSF001461">
    <property type="entry name" value="RPE"/>
    <property type="match status" value="1"/>
</dbReference>
<dbReference type="Proteomes" id="UP000261023">
    <property type="component" value="Unassembled WGS sequence"/>
</dbReference>
<evidence type="ECO:0000256" key="12">
    <source>
        <dbReference type="PIRSR" id="PIRSR001461-1"/>
    </source>
</evidence>
<dbReference type="RefSeq" id="WP_025530325.1">
    <property type="nucleotide sequence ID" value="NZ_QTJW01000019.1"/>
</dbReference>
<keyword evidence="11" id="KW-0119">Carbohydrate metabolism</keyword>
<evidence type="ECO:0000256" key="4">
    <source>
        <dbReference type="ARBA" id="ARBA00001947"/>
    </source>
</evidence>
<organism evidence="15 16">
    <name type="scientific">Hungatella hathewayi</name>
    <dbReference type="NCBI Taxonomy" id="154046"/>
    <lineage>
        <taxon>Bacteria</taxon>
        <taxon>Bacillati</taxon>
        <taxon>Bacillota</taxon>
        <taxon>Clostridia</taxon>
        <taxon>Lachnospirales</taxon>
        <taxon>Lachnospiraceae</taxon>
        <taxon>Hungatella</taxon>
    </lineage>
</organism>
<feature type="binding site" evidence="14">
    <location>
        <position position="66"/>
    </location>
    <ligand>
        <name>substrate</name>
    </ligand>
</feature>
<reference evidence="15 16" key="1">
    <citation type="submission" date="2018-08" db="EMBL/GenBank/DDBJ databases">
        <title>A genome reference for cultivated species of the human gut microbiota.</title>
        <authorList>
            <person name="Zou Y."/>
            <person name="Xue W."/>
            <person name="Luo G."/>
        </authorList>
    </citation>
    <scope>NUCLEOTIDE SEQUENCE [LARGE SCALE GENOMIC DNA]</scope>
    <source>
        <strain evidence="15 16">AF19-13AC</strain>
    </source>
</reference>
<comment type="cofactor">
    <cofactor evidence="4">
        <name>Zn(2+)</name>
        <dbReference type="ChEBI" id="CHEBI:29105"/>
    </cofactor>
</comment>
<dbReference type="CDD" id="cd00429">
    <property type="entry name" value="RPE"/>
    <property type="match status" value="1"/>
</dbReference>
<keyword evidence="13" id="KW-0464">Manganese</keyword>
<comment type="cofactor">
    <cofactor evidence="13">
        <name>a divalent metal cation</name>
        <dbReference type="ChEBI" id="CHEBI:60240"/>
    </cofactor>
    <text evidence="13">Binds 1 divalent metal cation per subunit.</text>
</comment>
<sequence length="228" mass="25582">MNPMISASIMCADIMNLEPHLRDLEKSGCDYIHVDIMDGTFVPNYTLGTELIRRLHQDTRIPLDIHLMVEKPEEKLNYFELLPQDVVSIHVESTKNIQKIIETIRKKGVRACVALNPATPLCYLDYLYDEIDMILIMTVNPGFSGQKLIPATLKKIEDLRAHLDAIEKSSILIEVDGNVSFENAPVMARAGADVFVAGSSSIYWQGSSFTDNVSRLRNVVLAEMKKSS</sequence>
<comment type="similarity">
    <text evidence="6 11">Belongs to the ribulose-phosphate 3-epimerase family.</text>
</comment>
<evidence type="ECO:0000256" key="9">
    <source>
        <dbReference type="ARBA" id="ARBA00023235"/>
    </source>
</evidence>
<dbReference type="EC" id="5.1.3.1" evidence="7 10"/>
<evidence type="ECO:0000256" key="13">
    <source>
        <dbReference type="PIRSR" id="PIRSR001461-2"/>
    </source>
</evidence>
<feature type="binding site" evidence="13">
    <location>
        <position position="176"/>
    </location>
    <ligand>
        <name>a divalent metal cation</name>
        <dbReference type="ChEBI" id="CHEBI:60240"/>
    </ligand>
</feature>
<comment type="caution">
    <text evidence="15">The sequence shown here is derived from an EMBL/GenBank/DDBJ whole genome shotgun (WGS) entry which is preliminary data.</text>
</comment>
<proteinExistence type="inferred from homology"/>
<feature type="binding site" evidence="13">
    <location>
        <position position="33"/>
    </location>
    <ligand>
        <name>a divalent metal cation</name>
        <dbReference type="ChEBI" id="CHEBI:60240"/>
    </ligand>
</feature>
<evidence type="ECO:0000256" key="8">
    <source>
        <dbReference type="ARBA" id="ARBA00022723"/>
    </source>
</evidence>
<feature type="binding site" evidence="14">
    <location>
        <position position="8"/>
    </location>
    <ligand>
        <name>substrate</name>
    </ligand>
</feature>
<dbReference type="SUPFAM" id="SSF51366">
    <property type="entry name" value="Ribulose-phoshate binding barrel"/>
    <property type="match status" value="1"/>
</dbReference>
<feature type="active site" description="Proton acceptor" evidence="12">
    <location>
        <position position="35"/>
    </location>
</feature>
<dbReference type="AlphaFoldDB" id="A0A3E3DFK1"/>
<comment type="cofactor">
    <cofactor evidence="3">
        <name>Co(2+)</name>
        <dbReference type="ChEBI" id="CHEBI:48828"/>
    </cofactor>
</comment>
<feature type="binding site" evidence="13">
    <location>
        <position position="66"/>
    </location>
    <ligand>
        <name>a divalent metal cation</name>
        <dbReference type="ChEBI" id="CHEBI:60240"/>
    </ligand>
</feature>
<gene>
    <name evidence="15" type="primary">rpe</name>
    <name evidence="15" type="ORF">DWX31_24025</name>
</gene>
<keyword evidence="13" id="KW-0170">Cobalt</keyword>
<evidence type="ECO:0000256" key="6">
    <source>
        <dbReference type="ARBA" id="ARBA00009541"/>
    </source>
</evidence>
<feature type="binding site" evidence="14">
    <location>
        <begin position="198"/>
        <end position="199"/>
    </location>
    <ligand>
        <name>substrate</name>
    </ligand>
</feature>
<evidence type="ECO:0000256" key="2">
    <source>
        <dbReference type="ARBA" id="ARBA00001936"/>
    </source>
</evidence>
<keyword evidence="9 11" id="KW-0413">Isomerase</keyword>
<comment type="cofactor">
    <cofactor evidence="5">
        <name>Fe(2+)</name>
        <dbReference type="ChEBI" id="CHEBI:29033"/>
    </cofactor>
</comment>
<keyword evidence="8 13" id="KW-0479">Metal-binding</keyword>
<dbReference type="GO" id="GO:0005737">
    <property type="term" value="C:cytoplasm"/>
    <property type="evidence" value="ECO:0007669"/>
    <property type="project" value="UniProtKB-ARBA"/>
</dbReference>
<evidence type="ECO:0000256" key="10">
    <source>
        <dbReference type="NCBIfam" id="TIGR01163"/>
    </source>
</evidence>
<evidence type="ECO:0000256" key="1">
    <source>
        <dbReference type="ARBA" id="ARBA00001782"/>
    </source>
</evidence>
<evidence type="ECO:0000256" key="14">
    <source>
        <dbReference type="PIRSR" id="PIRSR001461-3"/>
    </source>
</evidence>
<dbReference type="InterPro" id="IPR011060">
    <property type="entry name" value="RibuloseP-bd_barrel"/>
</dbReference>
<evidence type="ECO:0000313" key="15">
    <source>
        <dbReference type="EMBL" id="RGD68062.1"/>
    </source>
</evidence>
<dbReference type="GO" id="GO:0005975">
    <property type="term" value="P:carbohydrate metabolic process"/>
    <property type="evidence" value="ECO:0007669"/>
    <property type="project" value="InterPro"/>
</dbReference>
<dbReference type="PROSITE" id="PS01085">
    <property type="entry name" value="RIBUL_P_3_EPIMER_1"/>
    <property type="match status" value="1"/>
</dbReference>
<dbReference type="InterPro" id="IPR000056">
    <property type="entry name" value="Ribul_P_3_epim-like"/>
</dbReference>
<dbReference type="OrthoDB" id="1645589at2"/>
<dbReference type="InterPro" id="IPR013785">
    <property type="entry name" value="Aldolase_TIM"/>
</dbReference>
<feature type="active site" description="Proton donor" evidence="12">
    <location>
        <position position="176"/>
    </location>
</feature>
<evidence type="ECO:0000256" key="7">
    <source>
        <dbReference type="ARBA" id="ARBA00013188"/>
    </source>
</evidence>
<dbReference type="NCBIfam" id="TIGR01163">
    <property type="entry name" value="rpe"/>
    <property type="match status" value="1"/>
</dbReference>
<keyword evidence="13" id="KW-0862">Zinc</keyword>
<dbReference type="InterPro" id="IPR026019">
    <property type="entry name" value="Ribul_P_3_epim"/>
</dbReference>
<feature type="binding site" evidence="14">
    <location>
        <begin position="142"/>
        <end position="145"/>
    </location>
    <ligand>
        <name>substrate</name>
    </ligand>
</feature>
<name>A0A3E3DFK1_9FIRM</name>
<comment type="cofactor">
    <cofactor evidence="2">
        <name>Mn(2+)</name>
        <dbReference type="ChEBI" id="CHEBI:29035"/>
    </cofactor>
</comment>
<dbReference type="EMBL" id="QTJW01000019">
    <property type="protein sequence ID" value="RGD68062.1"/>
    <property type="molecule type" value="Genomic_DNA"/>
</dbReference>
<dbReference type="PANTHER" id="PTHR11749">
    <property type="entry name" value="RIBULOSE-5-PHOSPHATE-3-EPIMERASE"/>
    <property type="match status" value="1"/>
</dbReference>
<dbReference type="FunFam" id="3.20.20.70:FF:000004">
    <property type="entry name" value="Ribulose-phosphate 3-epimerase"/>
    <property type="match status" value="1"/>
</dbReference>
<evidence type="ECO:0000256" key="5">
    <source>
        <dbReference type="ARBA" id="ARBA00001954"/>
    </source>
</evidence>
<evidence type="ECO:0000256" key="11">
    <source>
        <dbReference type="PIRNR" id="PIRNR001461"/>
    </source>
</evidence>
<dbReference type="NCBIfam" id="NF004076">
    <property type="entry name" value="PRK05581.1-4"/>
    <property type="match status" value="1"/>
</dbReference>
<feature type="binding site" evidence="13">
    <location>
        <position position="35"/>
    </location>
    <ligand>
        <name>a divalent metal cation</name>
        <dbReference type="ChEBI" id="CHEBI:60240"/>
    </ligand>
</feature>
<evidence type="ECO:0000256" key="3">
    <source>
        <dbReference type="ARBA" id="ARBA00001941"/>
    </source>
</evidence>
<dbReference type="GO" id="GO:0004750">
    <property type="term" value="F:D-ribulose-phosphate 3-epimerase activity"/>
    <property type="evidence" value="ECO:0007669"/>
    <property type="project" value="UniProtKB-UniRule"/>
</dbReference>
<accession>A0A3E3DFK1</accession>
<comment type="catalytic activity">
    <reaction evidence="1 11">
        <text>D-ribulose 5-phosphate = D-xylulose 5-phosphate</text>
        <dbReference type="Rhea" id="RHEA:13677"/>
        <dbReference type="ChEBI" id="CHEBI:57737"/>
        <dbReference type="ChEBI" id="CHEBI:58121"/>
        <dbReference type="EC" id="5.1.3.1"/>
    </reaction>
</comment>
<evidence type="ECO:0000313" key="16">
    <source>
        <dbReference type="Proteomes" id="UP000261023"/>
    </source>
</evidence>
<protein>
    <recommendedName>
        <fullName evidence="7 10">Ribulose-phosphate 3-epimerase</fullName>
        <ecNumber evidence="7 10">5.1.3.1</ecNumber>
    </recommendedName>
</protein>
<dbReference type="GO" id="GO:0046872">
    <property type="term" value="F:metal ion binding"/>
    <property type="evidence" value="ECO:0007669"/>
    <property type="project" value="UniProtKB-KW"/>
</dbReference>